<feature type="compositionally biased region" description="Low complexity" evidence="2">
    <location>
        <begin position="81"/>
        <end position="98"/>
    </location>
</feature>
<keyword evidence="1" id="KW-0788">Thiol protease</keyword>
<dbReference type="InterPro" id="IPR038765">
    <property type="entry name" value="Papain-like_cys_pep_sf"/>
</dbReference>
<dbReference type="PANTHER" id="PTHR46468:SF1">
    <property type="entry name" value="SENTRIN-SPECIFIC PROTEASE 8"/>
    <property type="match status" value="1"/>
</dbReference>
<evidence type="ECO:0000256" key="2">
    <source>
        <dbReference type="SAM" id="MobiDB-lite"/>
    </source>
</evidence>
<dbReference type="SUPFAM" id="SSF54001">
    <property type="entry name" value="Cysteine proteinases"/>
    <property type="match status" value="1"/>
</dbReference>
<comment type="caution">
    <text evidence="3">The sequence shown here is derived from an EMBL/GenBank/DDBJ whole genome shotgun (WGS) entry which is preliminary data.</text>
</comment>
<keyword evidence="1" id="KW-0645">Protease</keyword>
<organism evidence="3 4">
    <name type="scientific">Miscanthus lutarioriparius</name>
    <dbReference type="NCBI Taxonomy" id="422564"/>
    <lineage>
        <taxon>Eukaryota</taxon>
        <taxon>Viridiplantae</taxon>
        <taxon>Streptophyta</taxon>
        <taxon>Embryophyta</taxon>
        <taxon>Tracheophyta</taxon>
        <taxon>Spermatophyta</taxon>
        <taxon>Magnoliopsida</taxon>
        <taxon>Liliopsida</taxon>
        <taxon>Poales</taxon>
        <taxon>Poaceae</taxon>
        <taxon>PACMAD clade</taxon>
        <taxon>Panicoideae</taxon>
        <taxon>Andropogonodae</taxon>
        <taxon>Andropogoneae</taxon>
        <taxon>Saccharinae</taxon>
        <taxon>Miscanthus</taxon>
    </lineage>
</organism>
<evidence type="ECO:0000256" key="1">
    <source>
        <dbReference type="ARBA" id="ARBA00022807"/>
    </source>
</evidence>
<dbReference type="GO" id="GO:0019784">
    <property type="term" value="F:deNEDDylase activity"/>
    <property type="evidence" value="ECO:0007669"/>
    <property type="project" value="InterPro"/>
</dbReference>
<feature type="region of interest" description="Disordered" evidence="2">
    <location>
        <begin position="76"/>
        <end position="148"/>
    </location>
</feature>
<evidence type="ECO:0008006" key="5">
    <source>
        <dbReference type="Google" id="ProtNLM"/>
    </source>
</evidence>
<sequence length="263" mass="27787">MGSASGSKEGDEWVLSHGDVVLIRSDLAILRGPRFINDRDRIIAFYFVHLSAGLHSDDILLLPPSIPYLLSNLPTRPPSPTCSASPPAASSCSPSTTTPTPPSPRAAPTGPCSSSTAPPAAPRPASSTTTASAARPTSPSPPASPMRSAPLLQWAVGHTPRQTNGDDCGVYVMAIAWAICAWWWWNEAQDHRGQGGDWLEVVRREVDARSVKAMSTGLLQLINTLIQEKAKPNSISEGDTIRLIGSSLVAASDFSTLKSGTPC</sequence>
<dbReference type="GO" id="GO:0008234">
    <property type="term" value="F:cysteine-type peptidase activity"/>
    <property type="evidence" value="ECO:0007669"/>
    <property type="project" value="UniProtKB-KW"/>
</dbReference>
<dbReference type="AlphaFoldDB" id="A0A811RGZ5"/>
<keyword evidence="4" id="KW-1185">Reference proteome</keyword>
<name>A0A811RGZ5_9POAL</name>
<dbReference type="Gene3D" id="3.40.395.10">
    <property type="entry name" value="Adenoviral Proteinase, Chain A"/>
    <property type="match status" value="2"/>
</dbReference>
<feature type="compositionally biased region" description="Low complexity" evidence="2">
    <location>
        <begin position="106"/>
        <end position="137"/>
    </location>
</feature>
<dbReference type="InterPro" id="IPR044613">
    <property type="entry name" value="Nep1/2-like"/>
</dbReference>
<evidence type="ECO:0000313" key="4">
    <source>
        <dbReference type="Proteomes" id="UP000604825"/>
    </source>
</evidence>
<gene>
    <name evidence="3" type="ORF">NCGR_LOCUS52545</name>
</gene>
<dbReference type="PANTHER" id="PTHR46468">
    <property type="entry name" value="SENTRIN-SPECIFIC PROTEASE 8"/>
    <property type="match status" value="1"/>
</dbReference>
<accession>A0A811RGZ5</accession>
<dbReference type="OrthoDB" id="716681at2759"/>
<dbReference type="GO" id="GO:0000338">
    <property type="term" value="P:protein deneddylation"/>
    <property type="evidence" value="ECO:0007669"/>
    <property type="project" value="TreeGrafter"/>
</dbReference>
<reference evidence="3" key="1">
    <citation type="submission" date="2020-10" db="EMBL/GenBank/DDBJ databases">
        <authorList>
            <person name="Han B."/>
            <person name="Lu T."/>
            <person name="Zhao Q."/>
            <person name="Huang X."/>
            <person name="Zhao Y."/>
        </authorList>
    </citation>
    <scope>NUCLEOTIDE SEQUENCE</scope>
</reference>
<dbReference type="EMBL" id="CAJGYO010000014">
    <property type="protein sequence ID" value="CAD6269240.1"/>
    <property type="molecule type" value="Genomic_DNA"/>
</dbReference>
<evidence type="ECO:0000313" key="3">
    <source>
        <dbReference type="EMBL" id="CAD6269240.1"/>
    </source>
</evidence>
<protein>
    <recommendedName>
        <fullName evidence="5">Ubiquitin-like protease family profile domain-containing protein</fullName>
    </recommendedName>
</protein>
<keyword evidence="1" id="KW-0378">Hydrolase</keyword>
<proteinExistence type="predicted"/>
<dbReference type="Proteomes" id="UP000604825">
    <property type="component" value="Unassembled WGS sequence"/>
</dbReference>